<sequence>MVRDRIIGEVEVMNWIDEYKVICNRRCADILAASATADDLVRAAVEIVTSSAVENQAHHRMWFDLRNQCMFDHELRRPVREVGNLIEDLIAQVMSRHAELAGEQREIPAHVAVATLDALFQQAVASATGGCSDATDKLRDGLRFILTGTA</sequence>
<proteinExistence type="predicted"/>
<dbReference type="Gene3D" id="1.10.357.10">
    <property type="entry name" value="Tetracycline Repressor, domain 2"/>
    <property type="match status" value="1"/>
</dbReference>
<evidence type="ECO:0000313" key="2">
    <source>
        <dbReference type="Proteomes" id="UP000318297"/>
    </source>
</evidence>
<organism evidence="1 2">
    <name type="scientific">Rudaeicoccus suwonensis</name>
    <dbReference type="NCBI Taxonomy" id="657409"/>
    <lineage>
        <taxon>Bacteria</taxon>
        <taxon>Bacillati</taxon>
        <taxon>Actinomycetota</taxon>
        <taxon>Actinomycetes</taxon>
        <taxon>Micrococcales</taxon>
        <taxon>Dermacoccaceae</taxon>
        <taxon>Rudaeicoccus</taxon>
    </lineage>
</organism>
<dbReference type="EMBL" id="VIVQ01000001">
    <property type="protein sequence ID" value="TWE11676.1"/>
    <property type="molecule type" value="Genomic_DNA"/>
</dbReference>
<evidence type="ECO:0008006" key="3">
    <source>
        <dbReference type="Google" id="ProtNLM"/>
    </source>
</evidence>
<dbReference type="Proteomes" id="UP000318297">
    <property type="component" value="Unassembled WGS sequence"/>
</dbReference>
<accession>A0A561E7V4</accession>
<name>A0A561E7V4_9MICO</name>
<dbReference type="SUPFAM" id="SSF48498">
    <property type="entry name" value="Tetracyclin repressor-like, C-terminal domain"/>
    <property type="match status" value="1"/>
</dbReference>
<comment type="caution">
    <text evidence="1">The sequence shown here is derived from an EMBL/GenBank/DDBJ whole genome shotgun (WGS) entry which is preliminary data.</text>
</comment>
<evidence type="ECO:0000313" key="1">
    <source>
        <dbReference type="EMBL" id="TWE11676.1"/>
    </source>
</evidence>
<protein>
    <recommendedName>
        <fullName evidence="3">TetR family transcriptional regulator</fullName>
    </recommendedName>
</protein>
<keyword evidence="2" id="KW-1185">Reference proteome</keyword>
<reference evidence="1 2" key="1">
    <citation type="submission" date="2019-06" db="EMBL/GenBank/DDBJ databases">
        <title>Sequencing the genomes of 1000 actinobacteria strains.</title>
        <authorList>
            <person name="Klenk H.-P."/>
        </authorList>
    </citation>
    <scope>NUCLEOTIDE SEQUENCE [LARGE SCALE GENOMIC DNA]</scope>
    <source>
        <strain evidence="1 2">DSM 19560</strain>
    </source>
</reference>
<dbReference type="AlphaFoldDB" id="A0A561E7V4"/>
<dbReference type="RefSeq" id="WP_170226333.1">
    <property type="nucleotide sequence ID" value="NZ_VIVQ01000001.1"/>
</dbReference>
<gene>
    <name evidence="1" type="ORF">BKA23_0457</name>
</gene>
<dbReference type="InterPro" id="IPR036271">
    <property type="entry name" value="Tet_transcr_reg_TetR-rel_C_sf"/>
</dbReference>